<dbReference type="PROSITE" id="PS50109">
    <property type="entry name" value="HIS_KIN"/>
    <property type="match status" value="1"/>
</dbReference>
<dbReference type="GO" id="GO:0000155">
    <property type="term" value="F:phosphorelay sensor kinase activity"/>
    <property type="evidence" value="ECO:0007669"/>
    <property type="project" value="InterPro"/>
</dbReference>
<dbReference type="SUPFAM" id="SSF47384">
    <property type="entry name" value="Homodimeric domain of signal transducing histidine kinase"/>
    <property type="match status" value="1"/>
</dbReference>
<dbReference type="Gene3D" id="3.40.50.2300">
    <property type="match status" value="1"/>
</dbReference>
<dbReference type="PROSITE" id="PS50110">
    <property type="entry name" value="RESPONSE_REGULATORY"/>
    <property type="match status" value="1"/>
</dbReference>
<sequence>MLVVLETSGVPFFDSQGRFCGYRGMDQDITHHKQAETRRDLSNHVLQLLNDSRDLKVSIEQVIDLLKTRINLDAVGVRLKEGDDYPYVAQSGFPPDLLMPENTLVKRGPQGEVCRDSDGGVCLECTCGMVITGKIPKDTPLFTAGGSFWTNDALALLRLPVDQNLRDTARNRCIRHGYASIALVPLRYKEKIVGLIHCMDHRKDRLSLELIECLEGIAAYLGAALTRKWYEEERINLEKQLQQAQRLESVGRLAGGVAHDFNNMLVVIIGHASLGLLETGPDHPSYKHLQAINTAAERSADLTRQLLAFARKQTIEPQVIDLNDTISRMLKMLQRLIGEEVELSFEPGATCWPVRMDPSQIDQIMANLCVNARDAIVGAGKITIETGALVVDAAYRIRHPEAGLGEYVWVSVRDNGCGMDRQTLSHIFEPFFTTKAVGTGTGLGLATIYGIVKQNSGFINVDSAPGKGSTFTIGIPKHTGTEAGASAPEPAVGVPGGHETILLVEDEPAILQITAEAVRSWGYRVLLASSPGEAIRLAHEQKEGIDLLVTDVILPEMNGKDLALCLQSAGADLKCLFMSGYTADVIAPHGVLDQRSHFIQKPFSLPALALKIREVLDQVPTQLILPESSR</sequence>
<feature type="modified residue" description="4-aspartylphosphate" evidence="4">
    <location>
        <position position="551"/>
    </location>
</feature>
<evidence type="ECO:0000256" key="4">
    <source>
        <dbReference type="PROSITE-ProRule" id="PRU00169"/>
    </source>
</evidence>
<dbReference type="CDD" id="cd00082">
    <property type="entry name" value="HisKA"/>
    <property type="match status" value="1"/>
</dbReference>
<dbReference type="AlphaFoldDB" id="A0A8J7M3H8"/>
<dbReference type="Gene3D" id="1.10.287.130">
    <property type="match status" value="1"/>
</dbReference>
<dbReference type="SUPFAM" id="SSF55781">
    <property type="entry name" value="GAF domain-like"/>
    <property type="match status" value="1"/>
</dbReference>
<feature type="domain" description="Histidine kinase" evidence="5">
    <location>
        <begin position="256"/>
        <end position="479"/>
    </location>
</feature>
<feature type="domain" description="Response regulatory" evidence="6">
    <location>
        <begin position="500"/>
        <end position="616"/>
    </location>
</feature>
<dbReference type="Proteomes" id="UP000636888">
    <property type="component" value="Unassembled WGS sequence"/>
</dbReference>
<dbReference type="InterPro" id="IPR004358">
    <property type="entry name" value="Sig_transdc_His_kin-like_C"/>
</dbReference>
<dbReference type="SUPFAM" id="SSF52172">
    <property type="entry name" value="CheY-like"/>
    <property type="match status" value="1"/>
</dbReference>
<dbReference type="InterPro" id="IPR011006">
    <property type="entry name" value="CheY-like_superfamily"/>
</dbReference>
<reference evidence="8" key="1">
    <citation type="submission" date="2020-12" db="EMBL/GenBank/DDBJ databases">
        <title>Geomonas sp. Red875, isolated from river sediment.</title>
        <authorList>
            <person name="Xu Z."/>
            <person name="Zhang Z."/>
            <person name="Masuda Y."/>
            <person name="Itoh H."/>
            <person name="Senoo K."/>
        </authorList>
    </citation>
    <scope>NUCLEOTIDE SEQUENCE</scope>
    <source>
        <strain evidence="8">Red875</strain>
    </source>
</reference>
<evidence type="ECO:0000259" key="6">
    <source>
        <dbReference type="PROSITE" id="PS50110"/>
    </source>
</evidence>
<dbReference type="Pfam" id="PF02518">
    <property type="entry name" value="HATPase_c"/>
    <property type="match status" value="1"/>
</dbReference>
<evidence type="ECO:0000313" key="9">
    <source>
        <dbReference type="Proteomes" id="UP000636888"/>
    </source>
</evidence>
<dbReference type="Gene3D" id="3.30.450.40">
    <property type="match status" value="1"/>
</dbReference>
<dbReference type="InterPro" id="IPR029016">
    <property type="entry name" value="GAF-like_dom_sf"/>
</dbReference>
<dbReference type="Gene3D" id="3.30.565.10">
    <property type="entry name" value="Histidine kinase-like ATPase, C-terminal domain"/>
    <property type="match status" value="1"/>
</dbReference>
<evidence type="ECO:0000256" key="3">
    <source>
        <dbReference type="ARBA" id="ARBA00022553"/>
    </source>
</evidence>
<evidence type="ECO:0000256" key="2">
    <source>
        <dbReference type="ARBA" id="ARBA00012438"/>
    </source>
</evidence>
<name>A0A8J7M3H8_9BACT</name>
<dbReference type="EC" id="2.7.13.3" evidence="2"/>
<dbReference type="InterPro" id="IPR003661">
    <property type="entry name" value="HisK_dim/P_dom"/>
</dbReference>
<dbReference type="InterPro" id="IPR003594">
    <property type="entry name" value="HATPase_dom"/>
</dbReference>
<keyword evidence="9" id="KW-1185">Reference proteome</keyword>
<dbReference type="PANTHER" id="PTHR43065">
    <property type="entry name" value="SENSOR HISTIDINE KINASE"/>
    <property type="match status" value="1"/>
</dbReference>
<organism evidence="8 9">
    <name type="scientific">Geomesophilobacter sediminis</name>
    <dbReference type="NCBI Taxonomy" id="2798584"/>
    <lineage>
        <taxon>Bacteria</taxon>
        <taxon>Pseudomonadati</taxon>
        <taxon>Thermodesulfobacteriota</taxon>
        <taxon>Desulfuromonadia</taxon>
        <taxon>Geobacterales</taxon>
        <taxon>Geobacteraceae</taxon>
        <taxon>Geomesophilobacter</taxon>
    </lineage>
</organism>
<gene>
    <name evidence="8" type="ORF">JFN93_24915</name>
</gene>
<dbReference type="PANTHER" id="PTHR43065:SF42">
    <property type="entry name" value="TWO-COMPONENT SENSOR PPRA"/>
    <property type="match status" value="1"/>
</dbReference>
<dbReference type="SMART" id="SM00388">
    <property type="entry name" value="HisKA"/>
    <property type="match status" value="1"/>
</dbReference>
<dbReference type="InterPro" id="IPR001789">
    <property type="entry name" value="Sig_transdc_resp-reg_receiver"/>
</dbReference>
<dbReference type="InterPro" id="IPR036890">
    <property type="entry name" value="HATPase_C_sf"/>
</dbReference>
<feature type="domain" description="PAC" evidence="7">
    <location>
        <begin position="1"/>
        <end position="41"/>
    </location>
</feature>
<comment type="caution">
    <text evidence="8">The sequence shown here is derived from an EMBL/GenBank/DDBJ whole genome shotgun (WGS) entry which is preliminary data.</text>
</comment>
<evidence type="ECO:0000313" key="8">
    <source>
        <dbReference type="EMBL" id="MBJ6727962.1"/>
    </source>
</evidence>
<dbReference type="Pfam" id="PF00512">
    <property type="entry name" value="HisKA"/>
    <property type="match status" value="1"/>
</dbReference>
<dbReference type="PRINTS" id="PR00344">
    <property type="entry name" value="BCTRLSENSOR"/>
</dbReference>
<accession>A0A8J7M3H8</accession>
<protein>
    <recommendedName>
        <fullName evidence="2">histidine kinase</fullName>
        <ecNumber evidence="2">2.7.13.3</ecNumber>
    </recommendedName>
</protein>
<dbReference type="SMART" id="SM00387">
    <property type="entry name" value="HATPase_c"/>
    <property type="match status" value="1"/>
</dbReference>
<evidence type="ECO:0000259" key="7">
    <source>
        <dbReference type="PROSITE" id="PS50113"/>
    </source>
</evidence>
<dbReference type="InterPro" id="IPR036097">
    <property type="entry name" value="HisK_dim/P_sf"/>
</dbReference>
<dbReference type="PROSITE" id="PS50113">
    <property type="entry name" value="PAC"/>
    <property type="match status" value="1"/>
</dbReference>
<proteinExistence type="predicted"/>
<dbReference type="Pfam" id="PF00072">
    <property type="entry name" value="Response_reg"/>
    <property type="match status" value="1"/>
</dbReference>
<evidence type="ECO:0000256" key="1">
    <source>
        <dbReference type="ARBA" id="ARBA00000085"/>
    </source>
</evidence>
<dbReference type="InterPro" id="IPR005467">
    <property type="entry name" value="His_kinase_dom"/>
</dbReference>
<dbReference type="InterPro" id="IPR000700">
    <property type="entry name" value="PAS-assoc_C"/>
</dbReference>
<comment type="catalytic activity">
    <reaction evidence="1">
        <text>ATP + protein L-histidine = ADP + protein N-phospho-L-histidine.</text>
        <dbReference type="EC" id="2.7.13.3"/>
    </reaction>
</comment>
<keyword evidence="3 4" id="KW-0597">Phosphoprotein</keyword>
<evidence type="ECO:0000259" key="5">
    <source>
        <dbReference type="PROSITE" id="PS50109"/>
    </source>
</evidence>
<dbReference type="EMBL" id="JAEMHM010000034">
    <property type="protein sequence ID" value="MBJ6727962.1"/>
    <property type="molecule type" value="Genomic_DNA"/>
</dbReference>
<dbReference type="SMART" id="SM00448">
    <property type="entry name" value="REC"/>
    <property type="match status" value="1"/>
</dbReference>
<dbReference type="SUPFAM" id="SSF55874">
    <property type="entry name" value="ATPase domain of HSP90 chaperone/DNA topoisomerase II/histidine kinase"/>
    <property type="match status" value="1"/>
</dbReference>